<dbReference type="GO" id="GO:0030134">
    <property type="term" value="C:COPII-coated ER to Golgi transport vesicle"/>
    <property type="evidence" value="ECO:0007669"/>
    <property type="project" value="TreeGrafter"/>
</dbReference>
<dbReference type="GO" id="GO:0005783">
    <property type="term" value="C:endoplasmic reticulum"/>
    <property type="evidence" value="ECO:0007669"/>
    <property type="project" value="TreeGrafter"/>
</dbReference>
<evidence type="ECO:0000313" key="2">
    <source>
        <dbReference type="EMBL" id="KAF6018076.1"/>
    </source>
</evidence>
<dbReference type="PANTHER" id="PTHR10984">
    <property type="entry name" value="ENDOPLASMIC RETICULUM-GOLGI INTERMEDIATE COMPARTMENT PROTEIN"/>
    <property type="match status" value="1"/>
</dbReference>
<sequence>MRRLNAVRESKEPLKIVKELDAFPKIDDCYVETTARSGGVSILMFACIGVLILSEVYNYASYEVVYEYGVDSDTSSDLKLNVDITVAMPCNAIGADLLDKTGKHNIDHENNLSETNTVFTLTDEQEKHMRNYQKSSRYIRDTYHSMHETMWDRGIVIDSSAFPHRPANDKHQKMLAGFEGF</sequence>
<evidence type="ECO:0000313" key="3">
    <source>
        <dbReference type="Proteomes" id="UP000593567"/>
    </source>
</evidence>
<protein>
    <submittedName>
        <fullName evidence="2">ERGIC2</fullName>
    </submittedName>
</protein>
<dbReference type="PANTHER" id="PTHR10984:SF30">
    <property type="entry name" value="ENDOPLASMIC RETICULUM-GOLGI INTERMEDIATE COMPARTMENT PROTEIN 2"/>
    <property type="match status" value="1"/>
</dbReference>
<dbReference type="Pfam" id="PF13850">
    <property type="entry name" value="ERGIC_N"/>
    <property type="match status" value="1"/>
</dbReference>
<dbReference type="AlphaFoldDB" id="A0A7J7IX18"/>
<dbReference type="OrthoDB" id="5541786at2759"/>
<dbReference type="GO" id="GO:0016020">
    <property type="term" value="C:membrane"/>
    <property type="evidence" value="ECO:0007669"/>
    <property type="project" value="TreeGrafter"/>
</dbReference>
<evidence type="ECO:0000259" key="1">
    <source>
        <dbReference type="Pfam" id="PF13850"/>
    </source>
</evidence>
<keyword evidence="3" id="KW-1185">Reference proteome</keyword>
<dbReference type="EMBL" id="VXIV02003343">
    <property type="protein sequence ID" value="KAF6018076.1"/>
    <property type="molecule type" value="Genomic_DNA"/>
</dbReference>
<dbReference type="InterPro" id="IPR039542">
    <property type="entry name" value="Erv_N"/>
</dbReference>
<dbReference type="GO" id="GO:0006888">
    <property type="term" value="P:endoplasmic reticulum to Golgi vesicle-mediated transport"/>
    <property type="evidence" value="ECO:0007669"/>
    <property type="project" value="TreeGrafter"/>
</dbReference>
<name>A0A7J7IX18_BUGNE</name>
<dbReference type="InterPro" id="IPR045888">
    <property type="entry name" value="Erv"/>
</dbReference>
<proteinExistence type="predicted"/>
<dbReference type="Proteomes" id="UP000593567">
    <property type="component" value="Unassembled WGS sequence"/>
</dbReference>
<feature type="domain" description="Endoplasmic reticulum vesicle transporter N-terminal" evidence="1">
    <location>
        <begin position="17"/>
        <end position="105"/>
    </location>
</feature>
<gene>
    <name evidence="2" type="ORF">EB796_023637</name>
</gene>
<accession>A0A7J7IX18</accession>
<organism evidence="2 3">
    <name type="scientific">Bugula neritina</name>
    <name type="common">Brown bryozoan</name>
    <name type="synonym">Sertularia neritina</name>
    <dbReference type="NCBI Taxonomy" id="10212"/>
    <lineage>
        <taxon>Eukaryota</taxon>
        <taxon>Metazoa</taxon>
        <taxon>Spiralia</taxon>
        <taxon>Lophotrochozoa</taxon>
        <taxon>Bryozoa</taxon>
        <taxon>Gymnolaemata</taxon>
        <taxon>Cheilostomatida</taxon>
        <taxon>Flustrina</taxon>
        <taxon>Buguloidea</taxon>
        <taxon>Bugulidae</taxon>
        <taxon>Bugula</taxon>
    </lineage>
</organism>
<comment type="caution">
    <text evidence="2">The sequence shown here is derived from an EMBL/GenBank/DDBJ whole genome shotgun (WGS) entry which is preliminary data.</text>
</comment>
<dbReference type="GO" id="GO:0006890">
    <property type="term" value="P:retrograde vesicle-mediated transport, Golgi to endoplasmic reticulum"/>
    <property type="evidence" value="ECO:0007669"/>
    <property type="project" value="TreeGrafter"/>
</dbReference>
<reference evidence="2" key="1">
    <citation type="submission" date="2020-06" db="EMBL/GenBank/DDBJ databases">
        <title>Draft genome of Bugula neritina, a colonial animal packing powerful symbionts and potential medicines.</title>
        <authorList>
            <person name="Rayko M."/>
        </authorList>
    </citation>
    <scope>NUCLEOTIDE SEQUENCE [LARGE SCALE GENOMIC DNA]</scope>
    <source>
        <strain evidence="2">Kwan_BN1</strain>
    </source>
</reference>